<name>A0ABS4IK34_9BACI</name>
<proteinExistence type="predicted"/>
<feature type="transmembrane region" description="Helical" evidence="1">
    <location>
        <begin position="12"/>
        <end position="33"/>
    </location>
</feature>
<keyword evidence="3" id="KW-1185">Reference proteome</keyword>
<organism evidence="2 3">
    <name type="scientific">Virgibacillus natechei</name>
    <dbReference type="NCBI Taxonomy" id="1216297"/>
    <lineage>
        <taxon>Bacteria</taxon>
        <taxon>Bacillati</taxon>
        <taxon>Bacillota</taxon>
        <taxon>Bacilli</taxon>
        <taxon>Bacillales</taxon>
        <taxon>Bacillaceae</taxon>
        <taxon>Virgibacillus</taxon>
    </lineage>
</organism>
<accession>A0ABS4IK34</accession>
<reference evidence="2 3" key="1">
    <citation type="submission" date="2021-03" db="EMBL/GenBank/DDBJ databases">
        <title>Genomic Encyclopedia of Type Strains, Phase IV (KMG-IV): sequencing the most valuable type-strain genomes for metagenomic binning, comparative biology and taxonomic classification.</title>
        <authorList>
            <person name="Goeker M."/>
        </authorList>
    </citation>
    <scope>NUCLEOTIDE SEQUENCE [LARGE SCALE GENOMIC DNA]</scope>
    <source>
        <strain evidence="2 3">DSM 25609</strain>
    </source>
</reference>
<keyword evidence="1" id="KW-1133">Transmembrane helix</keyword>
<dbReference type="EMBL" id="JAGGKX010000018">
    <property type="protein sequence ID" value="MBP1970925.1"/>
    <property type="molecule type" value="Genomic_DNA"/>
</dbReference>
<comment type="caution">
    <text evidence="2">The sequence shown here is derived from an EMBL/GenBank/DDBJ whole genome shotgun (WGS) entry which is preliminary data.</text>
</comment>
<sequence length="103" mass="12122">MSEIVWSDVTFQFITIVILILIIVLIVSAFRLMTKRSKQIDKKSIINIIIDIALILVLWFVLELIGVHTSYVVPKIIEWATKFILPWIVLYWLIRLIKSLEKK</sequence>
<evidence type="ECO:0000256" key="1">
    <source>
        <dbReference type="SAM" id="Phobius"/>
    </source>
</evidence>
<evidence type="ECO:0000313" key="3">
    <source>
        <dbReference type="Proteomes" id="UP001519345"/>
    </source>
</evidence>
<feature type="transmembrane region" description="Helical" evidence="1">
    <location>
        <begin position="45"/>
        <end position="67"/>
    </location>
</feature>
<dbReference type="Proteomes" id="UP001519345">
    <property type="component" value="Unassembled WGS sequence"/>
</dbReference>
<evidence type="ECO:0000313" key="2">
    <source>
        <dbReference type="EMBL" id="MBP1970925.1"/>
    </source>
</evidence>
<keyword evidence="1" id="KW-0812">Transmembrane</keyword>
<keyword evidence="1" id="KW-0472">Membrane</keyword>
<gene>
    <name evidence="2" type="ORF">J2Z83_003061</name>
</gene>
<protein>
    <submittedName>
        <fullName evidence="2">Amino acid transporter</fullName>
    </submittedName>
</protein>
<feature type="transmembrane region" description="Helical" evidence="1">
    <location>
        <begin position="79"/>
        <end position="97"/>
    </location>
</feature>